<dbReference type="Pfam" id="PF18721">
    <property type="entry name" value="CxC6"/>
    <property type="match status" value="1"/>
</dbReference>
<sequence length="656" mass="74648">MATTVRELILILQIYFPPELSLYKTLQILGLLIALYPIHRLHLNQQRQPHQPRHTAWLTGISAILLATFRRDDSHGPTWASGTDRSAEFTAHISEDLIGFYSLLGLNPRDLEAPSPRSFFPPARPVLCTSRTSCVFCPPADLNIVPTLRRRERSQTVWLLDNSFNWVQADLLVAHCASCRADYFPDRITYKDDRNRRRQKLEVDCQYIRVSKQGIWVHRRIALFQENALNRFHAGWSNFADWLNASTQSERQLTYRQSQRLFIEHFTRRLLVFTGKAESFTCAAHPSTRLLVQAVREVVGVNGGSFETAMDHGCTECTHVKRYRDDLVDEGFVSGAGHGVVGSAAGNVGNVSDHILQRRSSPALNKSNGRYLELLEGMFKCALDICEGPLVNYKDGRFCQAHLNMTNICGIIPCGRAVRSPGSLTCDIQSHVDWHREYENRFSRLSFAGVQRVLRRQQENDGEGNPELQVELPALGNTPGNEVVHTFRAKNTYCLQTVQWACGYPIGWGKCYRSESLPQVLQILENIWADYPDSKPGFIAYDNACSLLRHIVTQDPNSHWLASTKFIVDAWHYITHRATDLLCHAHGNSHSTRAFNTETAEQLNSWLSGFEPQLRQMSDVNYDFFVHVVMMLYGERVNARIAKKNLELSDEFWAAA</sequence>
<accession>A0AAW0BF83</accession>
<gene>
    <name evidence="3" type="ORF">R3P38DRAFT_2707775</name>
</gene>
<dbReference type="Proteomes" id="UP001362999">
    <property type="component" value="Unassembled WGS sequence"/>
</dbReference>
<feature type="domain" description="CxC6 like cysteine cluster associated with KDZ" evidence="2">
    <location>
        <begin position="379"/>
        <end position="436"/>
    </location>
</feature>
<proteinExistence type="predicted"/>
<comment type="caution">
    <text evidence="3">The sequence shown here is derived from an EMBL/GenBank/DDBJ whole genome shotgun (WGS) entry which is preliminary data.</text>
</comment>
<keyword evidence="4" id="KW-1185">Reference proteome</keyword>
<evidence type="ECO:0000313" key="3">
    <source>
        <dbReference type="EMBL" id="KAK7024850.1"/>
    </source>
</evidence>
<evidence type="ECO:0000259" key="2">
    <source>
        <dbReference type="Pfam" id="PF18721"/>
    </source>
</evidence>
<organism evidence="3 4">
    <name type="scientific">Favolaschia claudopus</name>
    <dbReference type="NCBI Taxonomy" id="2862362"/>
    <lineage>
        <taxon>Eukaryota</taxon>
        <taxon>Fungi</taxon>
        <taxon>Dikarya</taxon>
        <taxon>Basidiomycota</taxon>
        <taxon>Agaricomycotina</taxon>
        <taxon>Agaricomycetes</taxon>
        <taxon>Agaricomycetidae</taxon>
        <taxon>Agaricales</taxon>
        <taxon>Marasmiineae</taxon>
        <taxon>Mycenaceae</taxon>
        <taxon>Favolaschia</taxon>
    </lineage>
</organism>
<dbReference type="InterPro" id="IPR041539">
    <property type="entry name" value="CxC5"/>
</dbReference>
<evidence type="ECO:0000313" key="4">
    <source>
        <dbReference type="Proteomes" id="UP001362999"/>
    </source>
</evidence>
<name>A0AAW0BF83_9AGAR</name>
<evidence type="ECO:0008006" key="5">
    <source>
        <dbReference type="Google" id="ProtNLM"/>
    </source>
</evidence>
<evidence type="ECO:0000259" key="1">
    <source>
        <dbReference type="Pfam" id="PF18718"/>
    </source>
</evidence>
<dbReference type="InterPro" id="IPR040898">
    <property type="entry name" value="CxC6"/>
</dbReference>
<dbReference type="Pfam" id="PF18718">
    <property type="entry name" value="CxC5"/>
    <property type="match status" value="1"/>
</dbReference>
<dbReference type="EMBL" id="JAWWNJ010000034">
    <property type="protein sequence ID" value="KAK7024850.1"/>
    <property type="molecule type" value="Genomic_DNA"/>
</dbReference>
<reference evidence="3 4" key="1">
    <citation type="journal article" date="2024" name="J Genomics">
        <title>Draft genome sequencing and assembly of Favolaschia claudopus CIRM-BRFM 2984 isolated from oak limbs.</title>
        <authorList>
            <person name="Navarro D."/>
            <person name="Drula E."/>
            <person name="Chaduli D."/>
            <person name="Cazenave R."/>
            <person name="Ahrendt S."/>
            <person name="Wang J."/>
            <person name="Lipzen A."/>
            <person name="Daum C."/>
            <person name="Barry K."/>
            <person name="Grigoriev I.V."/>
            <person name="Favel A."/>
            <person name="Rosso M.N."/>
            <person name="Martin F."/>
        </authorList>
    </citation>
    <scope>NUCLEOTIDE SEQUENCE [LARGE SCALE GENOMIC DNA]</scope>
    <source>
        <strain evidence="3 4">CIRM-BRFM 2984</strain>
    </source>
</reference>
<feature type="non-terminal residue" evidence="3">
    <location>
        <position position="656"/>
    </location>
</feature>
<protein>
    <recommendedName>
        <fullName evidence="5">CxC5 like cysteine cluster associated with KDZ domain-containing protein</fullName>
    </recommendedName>
</protein>
<dbReference type="AlphaFoldDB" id="A0AAW0BF83"/>
<feature type="domain" description="CxC5 like cysteine cluster associated with KDZ" evidence="1">
    <location>
        <begin position="126"/>
        <end position="246"/>
    </location>
</feature>